<evidence type="ECO:0000313" key="2">
    <source>
        <dbReference type="Proteomes" id="UP000634668"/>
    </source>
</evidence>
<organism evidence="1 2">
    <name type="scientific">Arenibacter certesii</name>
    <dbReference type="NCBI Taxonomy" id="228955"/>
    <lineage>
        <taxon>Bacteria</taxon>
        <taxon>Pseudomonadati</taxon>
        <taxon>Bacteroidota</taxon>
        <taxon>Flavobacteriia</taxon>
        <taxon>Flavobacteriales</taxon>
        <taxon>Flavobacteriaceae</taxon>
        <taxon>Arenibacter</taxon>
    </lineage>
</organism>
<name>A0A918MGX0_9FLAO</name>
<dbReference type="Proteomes" id="UP000634668">
    <property type="component" value="Unassembled WGS sequence"/>
</dbReference>
<evidence type="ECO:0000313" key="1">
    <source>
        <dbReference type="EMBL" id="GGW21713.1"/>
    </source>
</evidence>
<comment type="caution">
    <text evidence="1">The sequence shown here is derived from an EMBL/GenBank/DDBJ whole genome shotgun (WGS) entry which is preliminary data.</text>
</comment>
<gene>
    <name evidence="1" type="ORF">GCM10007383_00210</name>
</gene>
<protein>
    <submittedName>
        <fullName evidence="1">Uncharacterized protein</fullName>
    </submittedName>
</protein>
<dbReference type="EMBL" id="BMWP01000001">
    <property type="protein sequence ID" value="GGW21713.1"/>
    <property type="molecule type" value="Genomic_DNA"/>
</dbReference>
<accession>A0A918MGX0</accession>
<sequence length="70" mass="7861">MVRGIRKSLHKINIRIPATEKRMEASIKGGNSCTAILLNRKVEPQITYIAKNAMMIMGVLLDFDIDGIDF</sequence>
<reference evidence="1" key="2">
    <citation type="submission" date="2020-09" db="EMBL/GenBank/DDBJ databases">
        <authorList>
            <person name="Sun Q."/>
            <person name="Kim S."/>
        </authorList>
    </citation>
    <scope>NUCLEOTIDE SEQUENCE</scope>
    <source>
        <strain evidence="1">KCTC 12113</strain>
    </source>
</reference>
<dbReference type="AlphaFoldDB" id="A0A918MGX0"/>
<reference evidence="1" key="1">
    <citation type="journal article" date="2014" name="Int. J. Syst. Evol. Microbiol.">
        <title>Complete genome sequence of Corynebacterium casei LMG S-19264T (=DSM 44701T), isolated from a smear-ripened cheese.</title>
        <authorList>
            <consortium name="US DOE Joint Genome Institute (JGI-PGF)"/>
            <person name="Walter F."/>
            <person name="Albersmeier A."/>
            <person name="Kalinowski J."/>
            <person name="Ruckert C."/>
        </authorList>
    </citation>
    <scope>NUCLEOTIDE SEQUENCE</scope>
    <source>
        <strain evidence="1">KCTC 12113</strain>
    </source>
</reference>
<proteinExistence type="predicted"/>
<keyword evidence="2" id="KW-1185">Reference proteome</keyword>